<proteinExistence type="predicted"/>
<dbReference type="EMBL" id="CM023475">
    <property type="protein sequence ID" value="KAH7945642.1"/>
    <property type="molecule type" value="Genomic_DNA"/>
</dbReference>
<comment type="caution">
    <text evidence="1">The sequence shown here is derived from an EMBL/GenBank/DDBJ whole genome shotgun (WGS) entry which is preliminary data.</text>
</comment>
<dbReference type="Proteomes" id="UP000821865">
    <property type="component" value="Chromosome 6"/>
</dbReference>
<evidence type="ECO:0000313" key="1">
    <source>
        <dbReference type="EMBL" id="KAH7945642.1"/>
    </source>
</evidence>
<keyword evidence="2" id="KW-1185">Reference proteome</keyword>
<protein>
    <submittedName>
        <fullName evidence="1">Uncharacterized protein</fullName>
    </submittedName>
</protein>
<reference evidence="1" key="1">
    <citation type="submission" date="2020-05" db="EMBL/GenBank/DDBJ databases">
        <title>Large-scale comparative analyses of tick genomes elucidate their genetic diversity and vector capacities.</title>
        <authorList>
            <person name="Jia N."/>
            <person name="Wang J."/>
            <person name="Shi W."/>
            <person name="Du L."/>
            <person name="Sun Y."/>
            <person name="Zhan W."/>
            <person name="Jiang J."/>
            <person name="Wang Q."/>
            <person name="Zhang B."/>
            <person name="Ji P."/>
            <person name="Sakyi L.B."/>
            <person name="Cui X."/>
            <person name="Yuan T."/>
            <person name="Jiang B."/>
            <person name="Yang W."/>
            <person name="Lam T.T.-Y."/>
            <person name="Chang Q."/>
            <person name="Ding S."/>
            <person name="Wang X."/>
            <person name="Zhu J."/>
            <person name="Ruan X."/>
            <person name="Zhao L."/>
            <person name="Wei J."/>
            <person name="Que T."/>
            <person name="Du C."/>
            <person name="Cheng J."/>
            <person name="Dai P."/>
            <person name="Han X."/>
            <person name="Huang E."/>
            <person name="Gao Y."/>
            <person name="Liu J."/>
            <person name="Shao H."/>
            <person name="Ye R."/>
            <person name="Li L."/>
            <person name="Wei W."/>
            <person name="Wang X."/>
            <person name="Wang C."/>
            <person name="Yang T."/>
            <person name="Huo Q."/>
            <person name="Li W."/>
            <person name="Guo W."/>
            <person name="Chen H."/>
            <person name="Zhou L."/>
            <person name="Ni X."/>
            <person name="Tian J."/>
            <person name="Zhou Y."/>
            <person name="Sheng Y."/>
            <person name="Liu T."/>
            <person name="Pan Y."/>
            <person name="Xia L."/>
            <person name="Li J."/>
            <person name="Zhao F."/>
            <person name="Cao W."/>
        </authorList>
    </citation>
    <scope>NUCLEOTIDE SEQUENCE</scope>
    <source>
        <strain evidence="1">Dsil-2018</strain>
    </source>
</reference>
<name>A0ACB8CL90_DERSI</name>
<gene>
    <name evidence="1" type="ORF">HPB49_013482</name>
</gene>
<sequence>MSRVPESDPRSPGTPDEACAKQQLEEELQRLTVDDEPCRQANRALRDVVGGILGKVDELLASPALLVGTAEGGPNADPLLSYLEAERKYFDIIRKRTRDIVPPLQTRGATSTRAPSEDDSDVQRLVAAVLEKGAEFRACSQEKHCAKLVGLLTEDYSVVEAVKPWSASEPRSAERPTQLDQILGNVACSALPRLIESSTREVAAALDMEQARCASEILDLRAEFEKRAAVVRELLAQQERLRRVQASWEQHERLVGKVTRGVSDLRDHLASRVKQCESLIAVANAQPLQEAAAECLDGESAADHGAALDKRCAELTDAAALKLRVVEEMQRKRESMSKLADKIEADLAAASQGSLDTWCDGVRAETRRNVELGYITALFVEFHTDPRSFLRRMRGDTASDHAPAP</sequence>
<accession>A0ACB8CL90</accession>
<organism evidence="1 2">
    <name type="scientific">Dermacentor silvarum</name>
    <name type="common">Tick</name>
    <dbReference type="NCBI Taxonomy" id="543639"/>
    <lineage>
        <taxon>Eukaryota</taxon>
        <taxon>Metazoa</taxon>
        <taxon>Ecdysozoa</taxon>
        <taxon>Arthropoda</taxon>
        <taxon>Chelicerata</taxon>
        <taxon>Arachnida</taxon>
        <taxon>Acari</taxon>
        <taxon>Parasitiformes</taxon>
        <taxon>Ixodida</taxon>
        <taxon>Ixodoidea</taxon>
        <taxon>Ixodidae</taxon>
        <taxon>Rhipicephalinae</taxon>
        <taxon>Dermacentor</taxon>
    </lineage>
</organism>
<evidence type="ECO:0000313" key="2">
    <source>
        <dbReference type="Proteomes" id="UP000821865"/>
    </source>
</evidence>